<name>A0A0L7KUR0_OPEBR</name>
<feature type="compositionally biased region" description="Polar residues" evidence="1">
    <location>
        <begin position="238"/>
        <end position="248"/>
    </location>
</feature>
<evidence type="ECO:0000256" key="1">
    <source>
        <dbReference type="SAM" id="MobiDB-lite"/>
    </source>
</evidence>
<keyword evidence="3" id="KW-1185">Reference proteome</keyword>
<comment type="caution">
    <text evidence="2">The sequence shown here is derived from an EMBL/GenBank/DDBJ whole genome shotgun (WGS) entry which is preliminary data.</text>
</comment>
<protein>
    <submittedName>
        <fullName evidence="2">Uncharacterized protein</fullName>
    </submittedName>
</protein>
<evidence type="ECO:0000313" key="2">
    <source>
        <dbReference type="EMBL" id="KOB67002.1"/>
    </source>
</evidence>
<dbReference type="AlphaFoldDB" id="A0A0L7KUR0"/>
<feature type="compositionally biased region" description="Low complexity" evidence="1">
    <location>
        <begin position="255"/>
        <end position="264"/>
    </location>
</feature>
<reference evidence="2 3" key="1">
    <citation type="journal article" date="2015" name="Genome Biol. Evol.">
        <title>The genome of winter moth (Operophtera brumata) provides a genomic perspective on sexual dimorphism and phenology.</title>
        <authorList>
            <person name="Derks M.F."/>
            <person name="Smit S."/>
            <person name="Salis L."/>
            <person name="Schijlen E."/>
            <person name="Bossers A."/>
            <person name="Mateman C."/>
            <person name="Pijl A.S."/>
            <person name="de Ridder D."/>
            <person name="Groenen M.A."/>
            <person name="Visser M.E."/>
            <person name="Megens H.J."/>
        </authorList>
    </citation>
    <scope>NUCLEOTIDE SEQUENCE [LARGE SCALE GENOMIC DNA]</scope>
    <source>
        <strain evidence="2">WM2013NL</strain>
        <tissue evidence="2">Head and thorax</tissue>
    </source>
</reference>
<dbReference type="Proteomes" id="UP000037510">
    <property type="component" value="Unassembled WGS sequence"/>
</dbReference>
<dbReference type="EMBL" id="JTDY01005435">
    <property type="protein sequence ID" value="KOB67002.1"/>
    <property type="molecule type" value="Genomic_DNA"/>
</dbReference>
<proteinExistence type="predicted"/>
<dbReference type="STRING" id="104452.A0A0L7KUR0"/>
<feature type="region of interest" description="Disordered" evidence="1">
    <location>
        <begin position="238"/>
        <end position="273"/>
    </location>
</feature>
<accession>A0A0L7KUR0</accession>
<sequence length="273" mass="30888">MSAPEPAVLQALQGYTQQSDKWPGPRAVKIFVASVFNVLQVPRGYTQQSDKWPGPRAVKIFVASVFNVLQVPRGYTQQSDKWPGPRAVKIFVASVFNATRSTVLQVPRGYTQQSDKWPGPRAVKIFVASVFNVLQVLHGYTQQSDNWPGPRAVKIFVASVFNDFREERRHILELVGPELQSTYDDRHIEIEFVDMHYGTDGGDETNPSLLRYHLEEIRCCNQSVSSVGMCHHTSQSYRSRYQQTPSRNYSRRSLRSQTSSTRVTGFKTTAAST</sequence>
<gene>
    <name evidence="2" type="ORF">OBRU01_20742</name>
</gene>
<evidence type="ECO:0000313" key="3">
    <source>
        <dbReference type="Proteomes" id="UP000037510"/>
    </source>
</evidence>
<organism evidence="2 3">
    <name type="scientific">Operophtera brumata</name>
    <name type="common">Winter moth</name>
    <name type="synonym">Phalaena brumata</name>
    <dbReference type="NCBI Taxonomy" id="104452"/>
    <lineage>
        <taxon>Eukaryota</taxon>
        <taxon>Metazoa</taxon>
        <taxon>Ecdysozoa</taxon>
        <taxon>Arthropoda</taxon>
        <taxon>Hexapoda</taxon>
        <taxon>Insecta</taxon>
        <taxon>Pterygota</taxon>
        <taxon>Neoptera</taxon>
        <taxon>Endopterygota</taxon>
        <taxon>Lepidoptera</taxon>
        <taxon>Glossata</taxon>
        <taxon>Ditrysia</taxon>
        <taxon>Geometroidea</taxon>
        <taxon>Geometridae</taxon>
        <taxon>Larentiinae</taxon>
        <taxon>Operophtera</taxon>
    </lineage>
</organism>